<evidence type="ECO:0000313" key="2">
    <source>
        <dbReference type="Proteomes" id="UP000676336"/>
    </source>
</evidence>
<reference evidence="1" key="1">
    <citation type="submission" date="2021-02" db="EMBL/GenBank/DDBJ databases">
        <authorList>
            <person name="Nowell W R."/>
        </authorList>
    </citation>
    <scope>NUCLEOTIDE SEQUENCE</scope>
</reference>
<dbReference type="EMBL" id="CAJOBI010114037">
    <property type="protein sequence ID" value="CAF4646460.1"/>
    <property type="molecule type" value="Genomic_DNA"/>
</dbReference>
<evidence type="ECO:0000313" key="1">
    <source>
        <dbReference type="EMBL" id="CAF4646460.1"/>
    </source>
</evidence>
<comment type="caution">
    <text evidence="1">The sequence shown here is derived from an EMBL/GenBank/DDBJ whole genome shotgun (WGS) entry which is preliminary data.</text>
</comment>
<dbReference type="Proteomes" id="UP000676336">
    <property type="component" value="Unassembled WGS sequence"/>
</dbReference>
<dbReference type="AlphaFoldDB" id="A0A8S2ZMS3"/>
<feature type="non-terminal residue" evidence="1">
    <location>
        <position position="76"/>
    </location>
</feature>
<accession>A0A8S2ZMS3</accession>
<protein>
    <submittedName>
        <fullName evidence="1">Uncharacterized protein</fullName>
    </submittedName>
</protein>
<name>A0A8S2ZMS3_9BILA</name>
<gene>
    <name evidence="1" type="ORF">SMN809_LOCUS40913</name>
</gene>
<organism evidence="1 2">
    <name type="scientific">Rotaria magnacalcarata</name>
    <dbReference type="NCBI Taxonomy" id="392030"/>
    <lineage>
        <taxon>Eukaryota</taxon>
        <taxon>Metazoa</taxon>
        <taxon>Spiralia</taxon>
        <taxon>Gnathifera</taxon>
        <taxon>Rotifera</taxon>
        <taxon>Eurotatoria</taxon>
        <taxon>Bdelloidea</taxon>
        <taxon>Philodinida</taxon>
        <taxon>Philodinidae</taxon>
        <taxon>Rotaria</taxon>
    </lineage>
</organism>
<sequence>MDLHERVKQIDEAKNLLDENYLTLHRRHNEITLLRPITDESLRVQRLVEQCVKQVTRQVREEVKLKLEQDEIENDE</sequence>
<proteinExistence type="predicted"/>